<sequence length="314" mass="35305">MGSNNDNMGKRGGNLMITIPTVHKVSLPNGEVMGYRKRDGGEKTILLVHGNMTSSKHWDLFFETFPASYTLVAIDMRGFGESSYNKRVEGIEDFAQDLKFFVDQLGLNDFTMIGWSTGGAVCMQFEAQYPGYCDKIVLISSASTRGYPFFGTHSDGTPDLNQRLKTVDDIEKDPMRTIPIQQAYDTGNRALLKTIWNSLIYTHNQPEEKRYEAYVDDMMTQRNLADVYHALNTFNISSVTNGLTEGTNQANLIRIPVLVLRGERDLVISKEMTEEIVEDLGTNSTYKELSASGHSPFIDDCDQLTNIITDFLEK</sequence>
<accession>Q6DV85</accession>
<name>Q6DV85_9BACI</name>
<dbReference type="PRINTS" id="PR00412">
    <property type="entry name" value="EPOXHYDRLASE"/>
</dbReference>
<dbReference type="Gene3D" id="3.40.50.1820">
    <property type="entry name" value="alpha/beta hydrolase"/>
    <property type="match status" value="1"/>
</dbReference>
<dbReference type="EMBL" id="AY640622">
    <property type="protein sequence ID" value="AAT65180.1"/>
    <property type="molecule type" value="Genomic_DNA"/>
</dbReference>
<organism evidence="3">
    <name type="scientific">Bacillus sp. 01-855</name>
    <dbReference type="NCBI Taxonomy" id="283016"/>
    <lineage>
        <taxon>Bacteria</taxon>
        <taxon>Bacillati</taxon>
        <taxon>Bacillota</taxon>
        <taxon>Bacilli</taxon>
        <taxon>Bacillales</taxon>
        <taxon>Bacillaceae</taxon>
        <taxon>Bacillus</taxon>
    </lineage>
</organism>
<dbReference type="SUPFAM" id="SSF53474">
    <property type="entry name" value="alpha/beta-Hydrolases"/>
    <property type="match status" value="1"/>
</dbReference>
<evidence type="ECO:0000259" key="2">
    <source>
        <dbReference type="Pfam" id="PF00561"/>
    </source>
</evidence>
<dbReference type="InterPro" id="IPR050266">
    <property type="entry name" value="AB_hydrolase_sf"/>
</dbReference>
<dbReference type="ESTHER" id="9baci-q6dv85">
    <property type="family name" value="6_AlphaBeta_hydrolase"/>
</dbReference>
<feature type="domain" description="AB hydrolase-1" evidence="2">
    <location>
        <begin position="44"/>
        <end position="299"/>
    </location>
</feature>
<dbReference type="SABIO-RK" id="Q6DV85"/>
<dbReference type="Pfam" id="PF00561">
    <property type="entry name" value="Abhydrolase_1"/>
    <property type="match status" value="1"/>
</dbReference>
<proteinExistence type="predicted"/>
<protein>
    <submittedName>
        <fullName evidence="3">EstB1</fullName>
    </submittedName>
</protein>
<dbReference type="PANTHER" id="PTHR43798:SF31">
    <property type="entry name" value="AB HYDROLASE SUPERFAMILY PROTEIN YCLE"/>
    <property type="match status" value="1"/>
</dbReference>
<dbReference type="PANTHER" id="PTHR43798">
    <property type="entry name" value="MONOACYLGLYCEROL LIPASE"/>
    <property type="match status" value="1"/>
</dbReference>
<dbReference type="SMR" id="Q6DV85"/>
<evidence type="ECO:0000313" key="3">
    <source>
        <dbReference type="EMBL" id="AAT65180.1"/>
    </source>
</evidence>
<dbReference type="InterPro" id="IPR000073">
    <property type="entry name" value="AB_hydrolase_1"/>
</dbReference>
<dbReference type="InterPro" id="IPR000639">
    <property type="entry name" value="Epox_hydrolase-like"/>
</dbReference>
<dbReference type="GO" id="GO:0016020">
    <property type="term" value="C:membrane"/>
    <property type="evidence" value="ECO:0007669"/>
    <property type="project" value="TreeGrafter"/>
</dbReference>
<dbReference type="AlphaFoldDB" id="Q6DV85"/>
<reference evidence="3" key="1">
    <citation type="journal article" date="2005" name="Appl. Microbiol. Biotechnol.">
        <title>Cloning, recombinant expression and biochemical characterisation of novel esterases from Bacillus sp. associated with the marine sponge Aplysina aerophoba.</title>
        <authorList>
            <person name="Karpushova A."/>
            <person name="Brummer F."/>
            <person name="Barth S."/>
            <person name="Lange S."/>
            <person name="Schmid R.D."/>
        </authorList>
    </citation>
    <scope>NUCLEOTIDE SEQUENCE</scope>
    <source>
        <strain evidence="3">01-855</strain>
    </source>
</reference>
<dbReference type="InterPro" id="IPR029058">
    <property type="entry name" value="AB_hydrolase_fold"/>
</dbReference>
<dbReference type="PRINTS" id="PR00111">
    <property type="entry name" value="ABHYDROLASE"/>
</dbReference>
<keyword evidence="1" id="KW-0378">Hydrolase</keyword>
<dbReference type="GO" id="GO:0016787">
    <property type="term" value="F:hydrolase activity"/>
    <property type="evidence" value="ECO:0007669"/>
    <property type="project" value="UniProtKB-KW"/>
</dbReference>
<evidence type="ECO:0000256" key="1">
    <source>
        <dbReference type="ARBA" id="ARBA00022801"/>
    </source>
</evidence>